<dbReference type="PANTHER" id="PTHR37820:SF1">
    <property type="entry name" value="CELL DIVISION PROTEIN FTSQ"/>
    <property type="match status" value="1"/>
</dbReference>
<dbReference type="InterPro" id="IPR013685">
    <property type="entry name" value="POTRA_FtsQ_type"/>
</dbReference>
<evidence type="ECO:0000313" key="10">
    <source>
        <dbReference type="EMBL" id="SFC73566.1"/>
    </source>
</evidence>
<evidence type="ECO:0000313" key="11">
    <source>
        <dbReference type="Proteomes" id="UP000199207"/>
    </source>
</evidence>
<name>A0A1I1LKT2_9ACTN</name>
<comment type="function">
    <text evidence="8">Essential cell division protein.</text>
</comment>
<feature type="domain" description="POTRA" evidence="9">
    <location>
        <begin position="63"/>
        <end position="136"/>
    </location>
</feature>
<evidence type="ECO:0000256" key="3">
    <source>
        <dbReference type="ARBA" id="ARBA00022618"/>
    </source>
</evidence>
<dbReference type="InterPro" id="IPR005548">
    <property type="entry name" value="Cell_div_FtsQ/DivIB_C"/>
</dbReference>
<dbReference type="HAMAP" id="MF_00911">
    <property type="entry name" value="FtsQ_subfam"/>
    <property type="match status" value="1"/>
</dbReference>
<evidence type="ECO:0000256" key="2">
    <source>
        <dbReference type="ARBA" id="ARBA00022475"/>
    </source>
</evidence>
<proteinExistence type="inferred from homology"/>
<evidence type="ECO:0000256" key="7">
    <source>
        <dbReference type="ARBA" id="ARBA00023306"/>
    </source>
</evidence>
<dbReference type="EMBL" id="FOLM01000005">
    <property type="protein sequence ID" value="SFC73566.1"/>
    <property type="molecule type" value="Genomic_DNA"/>
</dbReference>
<dbReference type="GO" id="GO:0043093">
    <property type="term" value="P:FtsZ-dependent cytokinesis"/>
    <property type="evidence" value="ECO:0007669"/>
    <property type="project" value="UniProtKB-UniRule"/>
</dbReference>
<protein>
    <recommendedName>
        <fullName evidence="8">Cell division protein FtsQ</fullName>
    </recommendedName>
</protein>
<comment type="subcellular location">
    <subcellularLocation>
        <location evidence="8">Cell membrane</location>
        <topology evidence="8">Single-pass type II membrane protein</topology>
    </subcellularLocation>
    <subcellularLocation>
        <location evidence="1">Membrane</location>
    </subcellularLocation>
    <text evidence="8">Localizes to the division septum.</text>
</comment>
<dbReference type="Proteomes" id="UP000199207">
    <property type="component" value="Unassembled WGS sequence"/>
</dbReference>
<dbReference type="GO" id="GO:0005886">
    <property type="term" value="C:plasma membrane"/>
    <property type="evidence" value="ECO:0007669"/>
    <property type="project" value="UniProtKB-SubCell"/>
</dbReference>
<dbReference type="PANTHER" id="PTHR37820">
    <property type="entry name" value="CELL DIVISION PROTEIN DIVIB"/>
    <property type="match status" value="1"/>
</dbReference>
<evidence type="ECO:0000256" key="1">
    <source>
        <dbReference type="ARBA" id="ARBA00004370"/>
    </source>
</evidence>
<evidence type="ECO:0000256" key="5">
    <source>
        <dbReference type="ARBA" id="ARBA00022989"/>
    </source>
</evidence>
<evidence type="ECO:0000256" key="4">
    <source>
        <dbReference type="ARBA" id="ARBA00022692"/>
    </source>
</evidence>
<dbReference type="Pfam" id="PF08478">
    <property type="entry name" value="POTRA_1"/>
    <property type="match status" value="1"/>
</dbReference>
<keyword evidence="2 8" id="KW-1003">Cell membrane</keyword>
<keyword evidence="3 8" id="KW-0132">Cell division</keyword>
<keyword evidence="4 8" id="KW-0812">Transmembrane</keyword>
<evidence type="ECO:0000256" key="8">
    <source>
        <dbReference type="HAMAP-Rule" id="MF_00911"/>
    </source>
</evidence>
<dbReference type="STRING" id="910347.SAMN05421773_105278"/>
<organism evidence="10 11">
    <name type="scientific">Streptomyces aidingensis</name>
    <dbReference type="NCBI Taxonomy" id="910347"/>
    <lineage>
        <taxon>Bacteria</taxon>
        <taxon>Bacillati</taxon>
        <taxon>Actinomycetota</taxon>
        <taxon>Actinomycetes</taxon>
        <taxon>Kitasatosporales</taxon>
        <taxon>Streptomycetaceae</taxon>
        <taxon>Streptomyces</taxon>
    </lineage>
</organism>
<accession>A0A1I1LKT2</accession>
<sequence>MRAPEAFAGTGAVDDDAAGAAGGAAPPRRRRRLSRRGLLLVTAVLLAALGGFGGWALYASSWLRVDRVTVSWTGDGPRALAADRIAEAAAVPVGEPMARLDKDAVRDRLLAALPRLKDAEVVRSWPDRVVVKVTERQAVVLRPGGDGFTEIDVEGVAFGVLPEAVPGVPLLSVELEHNAGVRRFGEDRIVTEAVGVVAALPPALHRRTEMIRVRSYDSLTLELTDGRTVRWGSPELTGEKVAALTAVMKAADGARYFDVSVPSAPAVFAP</sequence>
<reference evidence="10 11" key="1">
    <citation type="submission" date="2016-10" db="EMBL/GenBank/DDBJ databases">
        <authorList>
            <person name="de Groot N.N."/>
        </authorList>
    </citation>
    <scope>NUCLEOTIDE SEQUENCE [LARGE SCALE GENOMIC DNA]</scope>
    <source>
        <strain evidence="10 11">CGMCC 4.5739</strain>
    </source>
</reference>
<dbReference type="Pfam" id="PF03799">
    <property type="entry name" value="FtsQ_DivIB_C"/>
    <property type="match status" value="1"/>
</dbReference>
<gene>
    <name evidence="8" type="primary">ftsQ</name>
    <name evidence="10" type="ORF">SAMN05421773_105278</name>
</gene>
<dbReference type="InterPro" id="IPR026579">
    <property type="entry name" value="FtsQ"/>
</dbReference>
<keyword evidence="5 8" id="KW-1133">Transmembrane helix</keyword>
<comment type="similarity">
    <text evidence="8">Belongs to the FtsQ/DivIB family. FtsQ subfamily.</text>
</comment>
<evidence type="ECO:0000259" key="9">
    <source>
        <dbReference type="PROSITE" id="PS51779"/>
    </source>
</evidence>
<keyword evidence="7 8" id="KW-0131">Cell cycle</keyword>
<dbReference type="AlphaFoldDB" id="A0A1I1LKT2"/>
<feature type="transmembrane region" description="Helical" evidence="8">
    <location>
        <begin position="38"/>
        <end position="58"/>
    </location>
</feature>
<keyword evidence="11" id="KW-1185">Reference proteome</keyword>
<dbReference type="InterPro" id="IPR050487">
    <property type="entry name" value="FtsQ_DivIB"/>
</dbReference>
<dbReference type="InterPro" id="IPR034746">
    <property type="entry name" value="POTRA"/>
</dbReference>
<dbReference type="Gene3D" id="3.10.20.310">
    <property type="entry name" value="membrane protein fhac"/>
    <property type="match status" value="1"/>
</dbReference>
<evidence type="ECO:0000256" key="6">
    <source>
        <dbReference type="ARBA" id="ARBA00023136"/>
    </source>
</evidence>
<dbReference type="PROSITE" id="PS51779">
    <property type="entry name" value="POTRA"/>
    <property type="match status" value="1"/>
</dbReference>
<dbReference type="GO" id="GO:0090529">
    <property type="term" value="P:cell septum assembly"/>
    <property type="evidence" value="ECO:0007669"/>
    <property type="project" value="InterPro"/>
</dbReference>
<keyword evidence="6 8" id="KW-0472">Membrane</keyword>
<dbReference type="GO" id="GO:0032153">
    <property type="term" value="C:cell division site"/>
    <property type="evidence" value="ECO:0007669"/>
    <property type="project" value="UniProtKB-UniRule"/>
</dbReference>